<dbReference type="Gene3D" id="3.10.620.30">
    <property type="match status" value="1"/>
</dbReference>
<evidence type="ECO:0000313" key="4">
    <source>
        <dbReference type="Proteomes" id="UP000707356"/>
    </source>
</evidence>
<proteinExistence type="predicted"/>
<feature type="domain" description="Transglutaminase-like" evidence="2">
    <location>
        <begin position="159"/>
        <end position="230"/>
    </location>
</feature>
<accession>A0A951U8K5</accession>
<dbReference type="InterPro" id="IPR038765">
    <property type="entry name" value="Papain-like_cys_pep_sf"/>
</dbReference>
<dbReference type="AlphaFoldDB" id="A0A951U8K5"/>
<dbReference type="EMBL" id="JAHHHV010000091">
    <property type="protein sequence ID" value="MBW4468587.1"/>
    <property type="molecule type" value="Genomic_DNA"/>
</dbReference>
<dbReference type="PANTHER" id="PTHR33490">
    <property type="entry name" value="BLR5614 PROTEIN-RELATED"/>
    <property type="match status" value="1"/>
</dbReference>
<dbReference type="SMART" id="SM00460">
    <property type="entry name" value="TGc"/>
    <property type="match status" value="1"/>
</dbReference>
<evidence type="ECO:0000313" key="3">
    <source>
        <dbReference type="EMBL" id="MBW4468587.1"/>
    </source>
</evidence>
<evidence type="ECO:0000256" key="1">
    <source>
        <dbReference type="SAM" id="MobiDB-lite"/>
    </source>
</evidence>
<dbReference type="Proteomes" id="UP000707356">
    <property type="component" value="Unassembled WGS sequence"/>
</dbReference>
<reference evidence="3" key="2">
    <citation type="journal article" date="2022" name="Microbiol. Resour. Announc.">
        <title>Metagenome Sequencing to Explore Phylogenomics of Terrestrial Cyanobacteria.</title>
        <authorList>
            <person name="Ward R.D."/>
            <person name="Stajich J.E."/>
            <person name="Johansen J.R."/>
            <person name="Huntemann M."/>
            <person name="Clum A."/>
            <person name="Foster B."/>
            <person name="Foster B."/>
            <person name="Roux S."/>
            <person name="Palaniappan K."/>
            <person name="Varghese N."/>
            <person name="Mukherjee S."/>
            <person name="Reddy T.B.K."/>
            <person name="Daum C."/>
            <person name="Copeland A."/>
            <person name="Chen I.A."/>
            <person name="Ivanova N.N."/>
            <person name="Kyrpides N.C."/>
            <person name="Shapiro N."/>
            <person name="Eloe-Fadrosh E.A."/>
            <person name="Pietrasiak N."/>
        </authorList>
    </citation>
    <scope>NUCLEOTIDE SEQUENCE</scope>
    <source>
        <strain evidence="3">GSE-TBD4-15B</strain>
    </source>
</reference>
<dbReference type="SUPFAM" id="SSF54001">
    <property type="entry name" value="Cysteine proteinases"/>
    <property type="match status" value="1"/>
</dbReference>
<sequence>MRLEAGCQISFEAEALTPAVLMLRPRSGSGQWVTKEEYLLTPSVPVVEYTDSYGNLCQRLVIAPGSFQVKTTAVVETADTIDVQPGAPYLPVQNLPNDVLQFLLPSRYCPADRMADLALEVVGDSAPGYAQAEAIRHWINSQIKYEYGTSNASTWALDTAETRVGVCRDFAHLGIALCRALNIPARMVVGYLYQLDPMDLHAWFEAYLGTSLGSDSDSTEGRWYTFDATQPQPRGNRITIAYGRDAADVALATQFGPMQLTHMQVWVSEASGETSGETSGEASLTGAA</sequence>
<feature type="region of interest" description="Disordered" evidence="1">
    <location>
        <begin position="269"/>
        <end position="288"/>
    </location>
</feature>
<evidence type="ECO:0000259" key="2">
    <source>
        <dbReference type="SMART" id="SM00460"/>
    </source>
</evidence>
<reference evidence="3" key="1">
    <citation type="submission" date="2021-05" db="EMBL/GenBank/DDBJ databases">
        <authorList>
            <person name="Pietrasiak N."/>
            <person name="Ward R."/>
            <person name="Stajich J.E."/>
            <person name="Kurbessoian T."/>
        </authorList>
    </citation>
    <scope>NUCLEOTIDE SEQUENCE</scope>
    <source>
        <strain evidence="3">GSE-TBD4-15B</strain>
    </source>
</reference>
<dbReference type="InterPro" id="IPR002931">
    <property type="entry name" value="Transglutaminase-like"/>
</dbReference>
<organism evidence="3 4">
    <name type="scientific">Pegethrix bostrychoides GSE-TBD4-15B</name>
    <dbReference type="NCBI Taxonomy" id="2839662"/>
    <lineage>
        <taxon>Bacteria</taxon>
        <taxon>Bacillati</taxon>
        <taxon>Cyanobacteriota</taxon>
        <taxon>Cyanophyceae</taxon>
        <taxon>Oculatellales</taxon>
        <taxon>Oculatellaceae</taxon>
        <taxon>Pegethrix</taxon>
    </lineage>
</organism>
<gene>
    <name evidence="3" type="ORF">KME07_24445</name>
</gene>
<name>A0A951U8K5_9CYAN</name>
<dbReference type="PANTHER" id="PTHR33490:SF12">
    <property type="entry name" value="BLL5557 PROTEIN"/>
    <property type="match status" value="1"/>
</dbReference>
<comment type="caution">
    <text evidence="3">The sequence shown here is derived from an EMBL/GenBank/DDBJ whole genome shotgun (WGS) entry which is preliminary data.</text>
</comment>
<dbReference type="Pfam" id="PF01841">
    <property type="entry name" value="Transglut_core"/>
    <property type="match status" value="1"/>
</dbReference>
<dbReference type="Gene3D" id="2.60.40.2250">
    <property type="match status" value="1"/>
</dbReference>
<protein>
    <submittedName>
        <fullName evidence="3">Transglutaminase family protein</fullName>
    </submittedName>
</protein>